<keyword evidence="1" id="KW-0812">Transmembrane</keyword>
<keyword evidence="4" id="KW-1185">Reference proteome</keyword>
<protein>
    <submittedName>
        <fullName evidence="3">DUF1707 domain-containing protein</fullName>
    </submittedName>
</protein>
<dbReference type="InterPro" id="IPR012551">
    <property type="entry name" value="DUF1707_SHOCT-like"/>
</dbReference>
<gene>
    <name evidence="3" type="ORF">ACFQV2_33720</name>
</gene>
<organism evidence="3 4">
    <name type="scientific">Actinokineospora soli</name>
    <dbReference type="NCBI Taxonomy" id="1048753"/>
    <lineage>
        <taxon>Bacteria</taxon>
        <taxon>Bacillati</taxon>
        <taxon>Actinomycetota</taxon>
        <taxon>Actinomycetes</taxon>
        <taxon>Pseudonocardiales</taxon>
        <taxon>Pseudonocardiaceae</taxon>
        <taxon>Actinokineospora</taxon>
    </lineage>
</organism>
<sequence>MSATPWQALRIGDTDREAALRALGDHMGAGRLSVDEYGERSALVATAKTRGELAEVFTDLPEPRPHFGPLVAPVHPAHQPVYPVHPPMAPPPVRRSSGLAVAVPVAVGVALMAVFLFGFRVFPPFIVLPVVLLFLFTRHRRWH</sequence>
<keyword evidence="1" id="KW-1133">Transmembrane helix</keyword>
<dbReference type="Pfam" id="PF08044">
    <property type="entry name" value="DUF1707"/>
    <property type="match status" value="1"/>
</dbReference>
<feature type="transmembrane region" description="Helical" evidence="1">
    <location>
        <begin position="98"/>
        <end position="115"/>
    </location>
</feature>
<feature type="domain" description="DUF1707" evidence="2">
    <location>
        <begin position="9"/>
        <end position="61"/>
    </location>
</feature>
<reference evidence="4" key="1">
    <citation type="journal article" date="2019" name="Int. J. Syst. Evol. Microbiol.">
        <title>The Global Catalogue of Microorganisms (GCM) 10K type strain sequencing project: providing services to taxonomists for standard genome sequencing and annotation.</title>
        <authorList>
            <consortium name="The Broad Institute Genomics Platform"/>
            <consortium name="The Broad Institute Genome Sequencing Center for Infectious Disease"/>
            <person name="Wu L."/>
            <person name="Ma J."/>
        </authorList>
    </citation>
    <scope>NUCLEOTIDE SEQUENCE [LARGE SCALE GENOMIC DNA]</scope>
    <source>
        <strain evidence="4">JCM 17695</strain>
    </source>
</reference>
<dbReference type="EMBL" id="JBHTEY010000004">
    <property type="protein sequence ID" value="MFC7617630.1"/>
    <property type="molecule type" value="Genomic_DNA"/>
</dbReference>
<name>A0ABW2TUT8_9PSEU</name>
<keyword evidence="1" id="KW-0472">Membrane</keyword>
<accession>A0ABW2TUT8</accession>
<evidence type="ECO:0000313" key="3">
    <source>
        <dbReference type="EMBL" id="MFC7617630.1"/>
    </source>
</evidence>
<feature type="transmembrane region" description="Helical" evidence="1">
    <location>
        <begin position="121"/>
        <end position="137"/>
    </location>
</feature>
<evidence type="ECO:0000313" key="4">
    <source>
        <dbReference type="Proteomes" id="UP001596512"/>
    </source>
</evidence>
<evidence type="ECO:0000259" key="2">
    <source>
        <dbReference type="Pfam" id="PF08044"/>
    </source>
</evidence>
<comment type="caution">
    <text evidence="3">The sequence shown here is derived from an EMBL/GenBank/DDBJ whole genome shotgun (WGS) entry which is preliminary data.</text>
</comment>
<evidence type="ECO:0000256" key="1">
    <source>
        <dbReference type="SAM" id="Phobius"/>
    </source>
</evidence>
<dbReference type="Proteomes" id="UP001596512">
    <property type="component" value="Unassembled WGS sequence"/>
</dbReference>
<proteinExistence type="predicted"/>